<proteinExistence type="predicted"/>
<name>A0A8C8DZE6_9TELE</name>
<dbReference type="GO" id="GO:0016605">
    <property type="term" value="C:PML body"/>
    <property type="evidence" value="ECO:0007669"/>
    <property type="project" value="TreeGrafter"/>
</dbReference>
<reference evidence="8" key="2">
    <citation type="submission" date="2025-09" db="UniProtKB">
        <authorList>
            <consortium name="Ensembl"/>
        </authorList>
    </citation>
    <scope>IDENTIFICATION</scope>
</reference>
<evidence type="ECO:0000256" key="4">
    <source>
        <dbReference type="ARBA" id="ARBA00022777"/>
    </source>
</evidence>
<dbReference type="Proteomes" id="UP000694383">
    <property type="component" value="Unplaced"/>
</dbReference>
<dbReference type="InterPro" id="IPR008271">
    <property type="entry name" value="Ser/Thr_kinase_AS"/>
</dbReference>
<dbReference type="InterPro" id="IPR050494">
    <property type="entry name" value="Ser_Thr_dual-spec_kinase"/>
</dbReference>
<dbReference type="Pfam" id="PF00069">
    <property type="entry name" value="Pkinase"/>
    <property type="match status" value="2"/>
</dbReference>
<dbReference type="PANTHER" id="PTHR24058">
    <property type="entry name" value="DUAL SPECIFICITY PROTEIN KINASE"/>
    <property type="match status" value="1"/>
</dbReference>
<dbReference type="AlphaFoldDB" id="A0A8C8DZE6"/>
<dbReference type="GO" id="GO:0004713">
    <property type="term" value="F:protein tyrosine kinase activity"/>
    <property type="evidence" value="ECO:0007669"/>
    <property type="project" value="TreeGrafter"/>
</dbReference>
<dbReference type="SUPFAM" id="SSF56112">
    <property type="entry name" value="Protein kinase-like (PK-like)"/>
    <property type="match status" value="2"/>
</dbReference>
<dbReference type="GO" id="GO:0005737">
    <property type="term" value="C:cytoplasm"/>
    <property type="evidence" value="ECO:0007669"/>
    <property type="project" value="TreeGrafter"/>
</dbReference>
<dbReference type="InterPro" id="IPR017441">
    <property type="entry name" value="Protein_kinase_ATP_BS"/>
</dbReference>
<evidence type="ECO:0000256" key="6">
    <source>
        <dbReference type="PROSITE-ProRule" id="PRU10141"/>
    </source>
</evidence>
<sequence>MSWVLVPAEKLVFGWIFDRHPAWISSGVSSGMTDARMSRKGNGKTAAFELKVGHVFVGNKGVYKVEEFLGEGSFGKVAKCSKFRSLEVYAVKIMKISKAGQKEFEAMKLIQDLDPDENHLIKMYECFTHRSMTCIVYELLEVNFHDSLINEPQLVPLCFIRVIAQQLLKALKALKSIGVAHCDIKLDNIMFADLDVMNVKLIDFGLAVETKELLTETDIQVTPFRAPEVILGLPLDESVDMWALGMVLACVYSGNYLFPSRTEYETIRAMVQIFGLPVADVLHRAKNKAAFFTRDNGDWRLCTPEEYTEHLAGKSKAAYAAGCKGVMKMTPQSEAQVNPSASSSSDGEIVDMRKVPSNLEKTEYLHTDKDQAKMSREGSRKTEAFELMEGHYLVGNQGIYKVQEFLGEGSFGKVAKCTKLGSQEMYAIKIIANVQKGIEEFESMKLIQVLDPDENHLMKMYECFLFQNVIYLVYEILEESLEDFLNKNKCKATPLTYVRAIAQQMFQALKALKSIGVVHCDIKLDNIMFADEKSLKFKLIDFGVAVEKEELPIGTEIQAIPYRAPEVILGLPLDESVDMWALGVSLATVYSGNYPFPYYYDYETIRAMVQIFGLPEGELLSAGLNTLDYFTWDSSVNGWRLYTAEEYTQRTTSYVNGNHVINLDQMTEIHRKQFDMYDDDDHKAFIDLLKRMLVVNPQHRITPSQALEHNFITMKHLTGKKCCQDEDVMGDRLMGQRRKTSPVINTVLGKSSSHKCFSRVLKFFCELLPYYC</sequence>
<dbReference type="Gene3D" id="1.10.510.10">
    <property type="entry name" value="Transferase(Phosphotransferase) domain 1"/>
    <property type="match status" value="2"/>
</dbReference>
<dbReference type="GO" id="GO:0003714">
    <property type="term" value="F:transcription corepressor activity"/>
    <property type="evidence" value="ECO:0007669"/>
    <property type="project" value="TreeGrafter"/>
</dbReference>
<keyword evidence="9" id="KW-1185">Reference proteome</keyword>
<dbReference type="GO" id="GO:0004674">
    <property type="term" value="F:protein serine/threonine kinase activity"/>
    <property type="evidence" value="ECO:0007669"/>
    <property type="project" value="UniProtKB-KW"/>
</dbReference>
<protein>
    <recommendedName>
        <fullName evidence="7">Protein kinase domain-containing protein</fullName>
    </recommendedName>
</protein>
<evidence type="ECO:0000256" key="5">
    <source>
        <dbReference type="ARBA" id="ARBA00022840"/>
    </source>
</evidence>
<dbReference type="GO" id="GO:0003713">
    <property type="term" value="F:transcription coactivator activity"/>
    <property type="evidence" value="ECO:0007669"/>
    <property type="project" value="TreeGrafter"/>
</dbReference>
<keyword evidence="5 6" id="KW-0067">ATP-binding</keyword>
<evidence type="ECO:0000313" key="8">
    <source>
        <dbReference type="Ensembl" id="ENSOSIP00000041695.1"/>
    </source>
</evidence>
<keyword evidence="1" id="KW-0723">Serine/threonine-protein kinase</keyword>
<feature type="domain" description="Protein kinase" evidence="7">
    <location>
        <begin position="63"/>
        <end position="394"/>
    </location>
</feature>
<dbReference type="Ensembl" id="ENSOSIT00000043910.1">
    <property type="protein sequence ID" value="ENSOSIP00000041695.1"/>
    <property type="gene ID" value="ENSOSIG00000020223.1"/>
</dbReference>
<feature type="binding site" evidence="6">
    <location>
        <position position="429"/>
    </location>
    <ligand>
        <name>ATP</name>
        <dbReference type="ChEBI" id="CHEBI:30616"/>
    </ligand>
</feature>
<evidence type="ECO:0000256" key="2">
    <source>
        <dbReference type="ARBA" id="ARBA00022679"/>
    </source>
</evidence>
<dbReference type="PROSITE" id="PS50011">
    <property type="entry name" value="PROTEIN_KINASE_DOM"/>
    <property type="match status" value="2"/>
</dbReference>
<dbReference type="PROSITE" id="PS00108">
    <property type="entry name" value="PROTEIN_KINASE_ST"/>
    <property type="match status" value="2"/>
</dbReference>
<evidence type="ECO:0000313" key="9">
    <source>
        <dbReference type="Proteomes" id="UP000694383"/>
    </source>
</evidence>
<dbReference type="PANTHER" id="PTHR24058:SF53">
    <property type="entry name" value="HOMEODOMAIN-INTERACTING PROTEIN KINASE 2"/>
    <property type="match status" value="1"/>
</dbReference>
<dbReference type="Gene3D" id="3.30.200.20">
    <property type="entry name" value="Phosphorylase Kinase, domain 1"/>
    <property type="match status" value="2"/>
</dbReference>
<feature type="binding site" evidence="6">
    <location>
        <position position="92"/>
    </location>
    <ligand>
        <name>ATP</name>
        <dbReference type="ChEBI" id="CHEBI:30616"/>
    </ligand>
</feature>
<dbReference type="GO" id="GO:0005524">
    <property type="term" value="F:ATP binding"/>
    <property type="evidence" value="ECO:0007669"/>
    <property type="project" value="UniProtKB-UniRule"/>
</dbReference>
<keyword evidence="4" id="KW-0418">Kinase</keyword>
<dbReference type="SMART" id="SM00220">
    <property type="entry name" value="S_TKc"/>
    <property type="match status" value="2"/>
</dbReference>
<dbReference type="InterPro" id="IPR000719">
    <property type="entry name" value="Prot_kinase_dom"/>
</dbReference>
<evidence type="ECO:0000256" key="3">
    <source>
        <dbReference type="ARBA" id="ARBA00022741"/>
    </source>
</evidence>
<dbReference type="GeneTree" id="ENSGT00940000155356"/>
<organism evidence="8 9">
    <name type="scientific">Oryzias sinensis</name>
    <name type="common">Chinese medaka</name>
    <dbReference type="NCBI Taxonomy" id="183150"/>
    <lineage>
        <taxon>Eukaryota</taxon>
        <taxon>Metazoa</taxon>
        <taxon>Chordata</taxon>
        <taxon>Craniata</taxon>
        <taxon>Vertebrata</taxon>
        <taxon>Euteleostomi</taxon>
        <taxon>Actinopterygii</taxon>
        <taxon>Neopterygii</taxon>
        <taxon>Teleostei</taxon>
        <taxon>Neoteleostei</taxon>
        <taxon>Acanthomorphata</taxon>
        <taxon>Ovalentaria</taxon>
        <taxon>Atherinomorphae</taxon>
        <taxon>Beloniformes</taxon>
        <taxon>Adrianichthyidae</taxon>
        <taxon>Oryziinae</taxon>
        <taxon>Oryzias</taxon>
    </lineage>
</organism>
<dbReference type="InterPro" id="IPR011009">
    <property type="entry name" value="Kinase-like_dom_sf"/>
</dbReference>
<dbReference type="GO" id="GO:0045944">
    <property type="term" value="P:positive regulation of transcription by RNA polymerase II"/>
    <property type="evidence" value="ECO:0007669"/>
    <property type="project" value="TreeGrafter"/>
</dbReference>
<dbReference type="GO" id="GO:0042771">
    <property type="term" value="P:intrinsic apoptotic signaling pathway in response to DNA damage by p53 class mediator"/>
    <property type="evidence" value="ECO:0007669"/>
    <property type="project" value="TreeGrafter"/>
</dbReference>
<evidence type="ECO:0000256" key="1">
    <source>
        <dbReference type="ARBA" id="ARBA00022527"/>
    </source>
</evidence>
<evidence type="ECO:0000259" key="7">
    <source>
        <dbReference type="PROSITE" id="PS50011"/>
    </source>
</evidence>
<dbReference type="GO" id="GO:0007224">
    <property type="term" value="P:smoothened signaling pathway"/>
    <property type="evidence" value="ECO:0007669"/>
    <property type="project" value="TreeGrafter"/>
</dbReference>
<accession>A0A8C8DZE6</accession>
<keyword evidence="2" id="KW-0808">Transferase</keyword>
<feature type="domain" description="Protein kinase" evidence="7">
    <location>
        <begin position="400"/>
        <end position="712"/>
    </location>
</feature>
<dbReference type="GO" id="GO:0046332">
    <property type="term" value="F:SMAD binding"/>
    <property type="evidence" value="ECO:0007669"/>
    <property type="project" value="TreeGrafter"/>
</dbReference>
<dbReference type="PROSITE" id="PS00107">
    <property type="entry name" value="PROTEIN_KINASE_ATP"/>
    <property type="match status" value="2"/>
</dbReference>
<reference evidence="8" key="1">
    <citation type="submission" date="2025-08" db="UniProtKB">
        <authorList>
            <consortium name="Ensembl"/>
        </authorList>
    </citation>
    <scope>IDENTIFICATION</scope>
</reference>
<keyword evidence="3 6" id="KW-0547">Nucleotide-binding</keyword>